<keyword evidence="8 14" id="KW-0808">Transferase</keyword>
<comment type="similarity">
    <text evidence="7">Belongs to the IspD/TarI cytidylyltransferase family. IspD subfamily.</text>
</comment>
<feature type="site" description="Transition state stabilizer" evidence="14">
    <location>
        <position position="19"/>
    </location>
</feature>
<name>A0AAU7JLK7_9HYPH</name>
<dbReference type="InterPro" id="IPR018294">
    <property type="entry name" value="ISPD_synthase_CS"/>
</dbReference>
<comment type="cofactor">
    <cofactor evidence="3 14">
        <name>a divalent metal cation</name>
        <dbReference type="ChEBI" id="CHEBI:60240"/>
    </cofactor>
</comment>
<feature type="binding site" evidence="14">
    <location>
        <position position="286"/>
    </location>
    <ligand>
        <name>a divalent metal cation</name>
        <dbReference type="ChEBI" id="CHEBI:60240"/>
    </ligand>
</feature>
<comment type="pathway">
    <text evidence="4 14">Isoprenoid biosynthesis; isopentenyl diphosphate biosynthesis via DXP pathway; isopentenyl diphosphate from 1-deoxy-D-xylulose 5-phosphate: step 4/6.</text>
</comment>
<dbReference type="InterPro" id="IPR029044">
    <property type="entry name" value="Nucleotide-diphossugar_trans"/>
</dbReference>
<feature type="site" description="Transition state stabilizer" evidence="14">
    <location>
        <position position="278"/>
    </location>
</feature>
<dbReference type="EC" id="4.6.1.12" evidence="14"/>
<dbReference type="PANTHER" id="PTHR43181:SF1">
    <property type="entry name" value="2-C-METHYL-D-ERYTHRITOL 2,4-CYCLODIPHOSPHATE SYNTHASE, CHLOROPLASTIC"/>
    <property type="match status" value="1"/>
</dbReference>
<dbReference type="AlphaFoldDB" id="A0AAU7JLK7"/>
<feature type="binding site" evidence="14">
    <location>
        <begin position="376"/>
        <end position="379"/>
    </location>
    <ligand>
        <name>4-CDP-2-C-methyl-D-erythritol 2-phosphate</name>
        <dbReference type="ChEBI" id="CHEBI:57919"/>
    </ligand>
</feature>
<dbReference type="InterPro" id="IPR003526">
    <property type="entry name" value="MECDP_synthase"/>
</dbReference>
<dbReference type="Pfam" id="PF02542">
    <property type="entry name" value="YgbB"/>
    <property type="match status" value="1"/>
</dbReference>
<feature type="binding site" evidence="14">
    <location>
        <begin position="300"/>
        <end position="302"/>
    </location>
    <ligand>
        <name>4-CDP-2-C-methyl-D-erythritol 2-phosphate</name>
        <dbReference type="ChEBI" id="CHEBI:57919"/>
    </ligand>
</feature>
<evidence type="ECO:0000256" key="6">
    <source>
        <dbReference type="ARBA" id="ARBA00008480"/>
    </source>
</evidence>
<feature type="binding site" evidence="14">
    <location>
        <begin position="252"/>
        <end position="254"/>
    </location>
    <ligand>
        <name>4-CDP-2-C-methyl-D-erythritol 2-phosphate</name>
        <dbReference type="ChEBI" id="CHEBI:57919"/>
    </ligand>
</feature>
<dbReference type="CDD" id="cd02516">
    <property type="entry name" value="CDP-ME_synthetase"/>
    <property type="match status" value="1"/>
</dbReference>
<dbReference type="PROSITE" id="PS01350">
    <property type="entry name" value="ISPF"/>
    <property type="match status" value="1"/>
</dbReference>
<keyword evidence="13 14" id="KW-0511">Multifunctional enzyme</keyword>
<comment type="pathway">
    <text evidence="5 14">Isoprenoid biosynthesis; isopentenyl diphosphate biosynthesis via DXP pathway; isopentenyl diphosphate from 1-deoxy-D-xylulose 5-phosphate: step 2/6.</text>
</comment>
<evidence type="ECO:0000256" key="10">
    <source>
        <dbReference type="ARBA" id="ARBA00022723"/>
    </source>
</evidence>
<evidence type="ECO:0000256" key="13">
    <source>
        <dbReference type="ARBA" id="ARBA00023268"/>
    </source>
</evidence>
<keyword evidence="12 14" id="KW-0456">Lyase</keyword>
<evidence type="ECO:0000256" key="8">
    <source>
        <dbReference type="ARBA" id="ARBA00022679"/>
    </source>
</evidence>
<dbReference type="InterPro" id="IPR036571">
    <property type="entry name" value="MECDP_synthase_sf"/>
</dbReference>
<feature type="site" description="Positions MEP for the nucleophilic attack" evidence="14">
    <location>
        <position position="221"/>
    </location>
</feature>
<dbReference type="GO" id="GO:0050518">
    <property type="term" value="F:2-C-methyl-D-erythritol 4-phosphate cytidylyltransferase activity"/>
    <property type="evidence" value="ECO:0007669"/>
    <property type="project" value="UniProtKB-UniRule"/>
</dbReference>
<comment type="catalytic activity">
    <reaction evidence="1 14">
        <text>4-CDP-2-C-methyl-D-erythritol 2-phosphate = 2-C-methyl-D-erythritol 2,4-cyclic diphosphate + CMP</text>
        <dbReference type="Rhea" id="RHEA:23864"/>
        <dbReference type="ChEBI" id="CHEBI:57919"/>
        <dbReference type="ChEBI" id="CHEBI:58483"/>
        <dbReference type="ChEBI" id="CHEBI:60377"/>
        <dbReference type="EC" id="4.6.1.12"/>
    </reaction>
</comment>
<evidence type="ECO:0000256" key="5">
    <source>
        <dbReference type="ARBA" id="ARBA00004787"/>
    </source>
</evidence>
<feature type="binding site" evidence="14">
    <location>
        <position position="383"/>
    </location>
    <ligand>
        <name>4-CDP-2-C-methyl-D-erythritol 2-phosphate</name>
        <dbReference type="ChEBI" id="CHEBI:57919"/>
    </ligand>
</feature>
<dbReference type="SUPFAM" id="SSF53448">
    <property type="entry name" value="Nucleotide-diphospho-sugar transferases"/>
    <property type="match status" value="1"/>
</dbReference>
<keyword evidence="9 14" id="KW-0548">Nucleotidyltransferase</keyword>
<feature type="binding site" evidence="14">
    <location>
        <begin position="278"/>
        <end position="279"/>
    </location>
    <ligand>
        <name>4-CDP-2-C-methyl-D-erythritol 2-phosphate</name>
        <dbReference type="ChEBI" id="CHEBI:57919"/>
    </ligand>
</feature>
<evidence type="ECO:0000256" key="4">
    <source>
        <dbReference type="ARBA" id="ARBA00004709"/>
    </source>
</evidence>
<dbReference type="Gene3D" id="3.30.1330.50">
    <property type="entry name" value="2-C-methyl-D-erythritol 2,4-cyclodiphosphate synthase"/>
    <property type="match status" value="1"/>
</dbReference>
<feature type="binding site" evidence="14">
    <location>
        <position position="386"/>
    </location>
    <ligand>
        <name>4-CDP-2-C-methyl-D-erythritol 2-phosphate</name>
        <dbReference type="ChEBI" id="CHEBI:57919"/>
    </ligand>
</feature>
<dbReference type="GO" id="GO:0046872">
    <property type="term" value="F:metal ion binding"/>
    <property type="evidence" value="ECO:0007669"/>
    <property type="project" value="UniProtKB-KW"/>
</dbReference>
<comment type="similarity">
    <text evidence="14">In the C-terminal section; belongs to the IspF family.</text>
</comment>
<dbReference type="NCBIfam" id="TIGR00453">
    <property type="entry name" value="ispD"/>
    <property type="match status" value="1"/>
</dbReference>
<evidence type="ECO:0000313" key="16">
    <source>
        <dbReference type="EMBL" id="XBO41296.1"/>
    </source>
</evidence>
<evidence type="ECO:0000256" key="3">
    <source>
        <dbReference type="ARBA" id="ARBA00001968"/>
    </source>
</evidence>
<dbReference type="NCBIfam" id="NF006899">
    <property type="entry name" value="PRK09382.1"/>
    <property type="match status" value="1"/>
</dbReference>
<dbReference type="InterPro" id="IPR034683">
    <property type="entry name" value="IspD/TarI"/>
</dbReference>
<dbReference type="CDD" id="cd00554">
    <property type="entry name" value="MECDP_synthase"/>
    <property type="match status" value="1"/>
</dbReference>
<feature type="site" description="Transition state stabilizer" evidence="14">
    <location>
        <position position="26"/>
    </location>
</feature>
<dbReference type="InterPro" id="IPR001228">
    <property type="entry name" value="IspD"/>
</dbReference>
<comment type="catalytic activity">
    <reaction evidence="2 14">
        <text>2-C-methyl-D-erythritol 4-phosphate + CTP + H(+) = 4-CDP-2-C-methyl-D-erythritol + diphosphate</text>
        <dbReference type="Rhea" id="RHEA:13429"/>
        <dbReference type="ChEBI" id="CHEBI:15378"/>
        <dbReference type="ChEBI" id="CHEBI:33019"/>
        <dbReference type="ChEBI" id="CHEBI:37563"/>
        <dbReference type="ChEBI" id="CHEBI:57823"/>
        <dbReference type="ChEBI" id="CHEBI:58262"/>
        <dbReference type="EC" id="2.7.7.60"/>
    </reaction>
</comment>
<dbReference type="RefSeq" id="WP_406858146.1">
    <property type="nucleotide sequence ID" value="NZ_CP157484.1"/>
</dbReference>
<evidence type="ECO:0000256" key="1">
    <source>
        <dbReference type="ARBA" id="ARBA00000200"/>
    </source>
</evidence>
<dbReference type="PROSITE" id="PS01295">
    <property type="entry name" value="ISPD"/>
    <property type="match status" value="1"/>
</dbReference>
<dbReference type="HAMAP" id="MF_00107">
    <property type="entry name" value="IspF"/>
    <property type="match status" value="1"/>
</dbReference>
<evidence type="ECO:0000256" key="7">
    <source>
        <dbReference type="ARBA" id="ARBA00009789"/>
    </source>
</evidence>
<evidence type="ECO:0000259" key="15">
    <source>
        <dbReference type="Pfam" id="PF02542"/>
    </source>
</evidence>
<dbReference type="HAMAP" id="MF_00108">
    <property type="entry name" value="IspD"/>
    <property type="match status" value="1"/>
</dbReference>
<sequence length="410" mass="42783">MSSRASLAVIIVAAGRGERAGAGQPKQFRPVAGVSLLARSIAAMAAACPQADILCVIGEDDRTAYEQAVTELEPGWAGRLLEPVAGGPTRQASVRNGMEALARAPEPPSYVLIHDAARPFVPPDLVARILAQTEATGAAVPGTALVDTVKRVAADGRVLDTPVRAELSAVQTPQGFGFAPLLDAHRLAFAAGREDLTDDAAVAEWAGMVVHVVEGAPENVKITRPEDFEAAERRLAPAPRNRGETRVGLGYDVHAFEPGHAVILGGVAIPHEFALSGHSDADVVLHAITDAVLGAIADGDIGDHFPPSDPQWKGASSDRFLAFAVERVRARGGRLVHVDATVVCEAPRIGPHRDAMRQSIAAICGLPVGRVAVKATTSERLGFTGRREGVAAQAVATVLLPEEADPTEDA</sequence>
<dbReference type="PANTHER" id="PTHR43181">
    <property type="entry name" value="2-C-METHYL-D-ERYTHRITOL 2,4-CYCLODIPHOSPHATE SYNTHASE, CHLOROPLASTIC"/>
    <property type="match status" value="1"/>
</dbReference>
<feature type="region of interest" description="2-C-methyl-D-erythritol 4-phosphate cytidylyltransferase" evidence="14">
    <location>
        <begin position="1"/>
        <end position="245"/>
    </location>
</feature>
<dbReference type="EC" id="2.7.7.60" evidence="14"/>
<dbReference type="EMBL" id="CP157484">
    <property type="protein sequence ID" value="XBO41296.1"/>
    <property type="molecule type" value="Genomic_DNA"/>
</dbReference>
<dbReference type="Gene3D" id="3.90.550.10">
    <property type="entry name" value="Spore Coat Polysaccharide Biosynthesis Protein SpsA, Chain A"/>
    <property type="match status" value="1"/>
</dbReference>
<dbReference type="NCBIfam" id="TIGR00151">
    <property type="entry name" value="ispF"/>
    <property type="match status" value="1"/>
</dbReference>
<dbReference type="GO" id="GO:0008685">
    <property type="term" value="F:2-C-methyl-D-erythritol 2,4-cyclodiphosphate synthase activity"/>
    <property type="evidence" value="ECO:0007669"/>
    <property type="project" value="UniProtKB-UniRule"/>
</dbReference>
<dbReference type="Pfam" id="PF01128">
    <property type="entry name" value="IspD"/>
    <property type="match status" value="1"/>
</dbReference>
<gene>
    <name evidence="14" type="primary">ispDF</name>
    <name evidence="16" type="ORF">ABEG18_11230</name>
</gene>
<evidence type="ECO:0000256" key="12">
    <source>
        <dbReference type="ARBA" id="ARBA00023239"/>
    </source>
</evidence>
<dbReference type="InterPro" id="IPR026596">
    <property type="entry name" value="IspD/F"/>
</dbReference>
<evidence type="ECO:0000256" key="14">
    <source>
        <dbReference type="HAMAP-Rule" id="MF_01520"/>
    </source>
</evidence>
<dbReference type="GO" id="GO:0019288">
    <property type="term" value="P:isopentenyl diphosphate biosynthetic process, methylerythritol 4-phosphate pathway"/>
    <property type="evidence" value="ECO:0007669"/>
    <property type="project" value="UniProtKB-UniRule"/>
</dbReference>
<feature type="site" description="Positions MEP for the nucleophilic attack" evidence="14">
    <location>
        <position position="164"/>
    </location>
</feature>
<comment type="similarity">
    <text evidence="6">Belongs to the IspF family.</text>
</comment>
<feature type="region of interest" description="2-C-methyl-D-erythritol 2,4-cyclodiphosphate synthase" evidence="14">
    <location>
        <begin position="246"/>
        <end position="410"/>
    </location>
</feature>
<proteinExistence type="inferred from homology"/>
<protein>
    <recommendedName>
        <fullName evidence="14">Bifunctional enzyme IspD/IspF</fullName>
    </recommendedName>
    <domain>
        <recommendedName>
            <fullName evidence="14">2-C-methyl-D-erythritol 4-phosphate cytidylyltransferase</fullName>
            <ecNumber evidence="14">2.7.7.60</ecNumber>
        </recommendedName>
        <alternativeName>
            <fullName evidence="14">4-diphosphocytidyl-2C-methyl-D-erythritol synthase</fullName>
        </alternativeName>
        <alternativeName>
            <fullName evidence="14">MEP cytidylyltransferase</fullName>
            <shortName evidence="14">MCT</shortName>
        </alternativeName>
    </domain>
    <domain>
        <recommendedName>
            <fullName evidence="14">2-C-methyl-D-erythritol 2,4-cyclodiphosphate synthase</fullName>
            <shortName evidence="14">MECDP-synthase</shortName>
            <shortName evidence="14">MECPP-synthase</shortName>
            <shortName evidence="14">MECPS</shortName>
            <ecNumber evidence="14">4.6.1.12</ecNumber>
        </recommendedName>
    </domain>
</protein>
<feature type="domain" description="2-C-methyl-D-erythritol 2,4-cyclodiphosphate synthase" evidence="15">
    <location>
        <begin position="246"/>
        <end position="398"/>
    </location>
</feature>
<keyword evidence="11 14" id="KW-0414">Isoprene biosynthesis</keyword>
<organism evidence="16">
    <name type="scientific">Alsobacter sp. KACC 23698</name>
    <dbReference type="NCBI Taxonomy" id="3149229"/>
    <lineage>
        <taxon>Bacteria</taxon>
        <taxon>Pseudomonadati</taxon>
        <taxon>Pseudomonadota</taxon>
        <taxon>Alphaproteobacteria</taxon>
        <taxon>Hyphomicrobiales</taxon>
        <taxon>Alsobacteraceae</taxon>
        <taxon>Alsobacter</taxon>
    </lineage>
</organism>
<comment type="caution">
    <text evidence="14">Lacks conserved residue(s) required for the propagation of feature annotation.</text>
</comment>
<keyword evidence="10 14" id="KW-0479">Metal-binding</keyword>
<evidence type="ECO:0000256" key="2">
    <source>
        <dbReference type="ARBA" id="ARBA00001282"/>
    </source>
</evidence>
<dbReference type="SUPFAM" id="SSF69765">
    <property type="entry name" value="IpsF-like"/>
    <property type="match status" value="1"/>
</dbReference>
<dbReference type="FunFam" id="3.90.550.10:FF:000003">
    <property type="entry name" value="2-C-methyl-D-erythritol 4-phosphate cytidylyltransferase"/>
    <property type="match status" value="1"/>
</dbReference>
<feature type="binding site" evidence="14">
    <location>
        <position position="252"/>
    </location>
    <ligand>
        <name>a divalent metal cation</name>
        <dbReference type="ChEBI" id="CHEBI:60240"/>
    </ligand>
</feature>
<evidence type="ECO:0000256" key="9">
    <source>
        <dbReference type="ARBA" id="ARBA00022695"/>
    </source>
</evidence>
<evidence type="ECO:0000256" key="11">
    <source>
        <dbReference type="ARBA" id="ARBA00023229"/>
    </source>
</evidence>
<dbReference type="InterPro" id="IPR020555">
    <property type="entry name" value="MECDP_synthase_CS"/>
</dbReference>
<comment type="similarity">
    <text evidence="14">In the N-terminal section; belongs to the IspD/TarI cytidylyltransferase family. IspD subfamily.</text>
</comment>
<comment type="function">
    <text evidence="14">Bifunctional enzyme that catalyzes the formation of 4-diphosphocytidyl-2-C-methyl-D-erythritol from CTP and 2-C-methyl-D-erythritol 4-phosphate (MEP) (IspD), and catalyzes the conversion of 4-diphosphocytidyl-2-C-methyl-D-erythritol 2-phosphate (CDP-ME2P) to 2-C-methyl-D-erythritol 2,4-cyclodiphosphate (ME-CPP) with a corresponding release of cytidine 5-monophosphate (CMP) (IspF).</text>
</comment>
<reference evidence="16" key="1">
    <citation type="submission" date="2024-05" db="EMBL/GenBank/DDBJ databases">
        <authorList>
            <person name="Kim S."/>
            <person name="Heo J."/>
            <person name="Choi H."/>
            <person name="Choi Y."/>
            <person name="Kwon S.-W."/>
            <person name="Kim Y."/>
        </authorList>
    </citation>
    <scope>NUCLEOTIDE SEQUENCE</scope>
    <source>
        <strain evidence="16">KACC 23698</strain>
    </source>
</reference>
<feature type="binding site" evidence="14">
    <location>
        <position position="254"/>
    </location>
    <ligand>
        <name>a divalent metal cation</name>
        <dbReference type="ChEBI" id="CHEBI:60240"/>
    </ligand>
</feature>
<accession>A0AAU7JLK7</accession>
<feature type="site" description="Transition state stabilizer" evidence="14">
    <location>
        <position position="377"/>
    </location>
</feature>
<dbReference type="HAMAP" id="MF_01520">
    <property type="entry name" value="IspDF"/>
    <property type="match status" value="1"/>
</dbReference>
<dbReference type="GO" id="GO:0016114">
    <property type="term" value="P:terpenoid biosynthetic process"/>
    <property type="evidence" value="ECO:0007669"/>
    <property type="project" value="InterPro"/>
</dbReference>